<evidence type="ECO:0000313" key="4">
    <source>
        <dbReference type="Proteomes" id="UP000523139"/>
    </source>
</evidence>
<keyword evidence="2" id="KW-1133">Transmembrane helix</keyword>
<accession>A0A7X8TME9</accession>
<reference evidence="3 4" key="1">
    <citation type="submission" date="2020-04" db="EMBL/GenBank/DDBJ databases">
        <title>Nesterenkonia sp. nov., isolated from marine sediment.</title>
        <authorList>
            <person name="Zhang G."/>
        </authorList>
    </citation>
    <scope>NUCLEOTIDE SEQUENCE [LARGE SCALE GENOMIC DNA]</scope>
    <source>
        <strain evidence="3 4">MY13</strain>
    </source>
</reference>
<keyword evidence="4" id="KW-1185">Reference proteome</keyword>
<dbReference type="AlphaFoldDB" id="A0A7X8TME9"/>
<sequence length="209" mass="21858">MNQHQNQYPAPQQPQQGYPDQGGYGQTAYGQPGYEQYGVPQQPGNPQDWYPQQPSNGLPAAYGTLKTLTVVSMVIVVVLCILALIVSAVAASGWSGFLIDAVGGEGTSAGMIAVVLIFTLVTLACYVAVIIGIGKRAAWGRLLGMISCGLGLAVIGILSLTMIFSAMSAGGGAFLGALIVVLIFFGPFLVVNAFWLKTSLAKELKGVFQ</sequence>
<feature type="transmembrane region" description="Helical" evidence="2">
    <location>
        <begin position="111"/>
        <end position="131"/>
    </location>
</feature>
<keyword evidence="2" id="KW-0812">Transmembrane</keyword>
<name>A0A7X8TME9_9MICC</name>
<dbReference type="EMBL" id="JABAHY010000022">
    <property type="protein sequence ID" value="NLS11102.1"/>
    <property type="molecule type" value="Genomic_DNA"/>
</dbReference>
<feature type="compositionally biased region" description="Low complexity" evidence="1">
    <location>
        <begin position="1"/>
        <end position="19"/>
    </location>
</feature>
<feature type="transmembrane region" description="Helical" evidence="2">
    <location>
        <begin position="173"/>
        <end position="195"/>
    </location>
</feature>
<proteinExistence type="predicted"/>
<evidence type="ECO:0000256" key="1">
    <source>
        <dbReference type="SAM" id="MobiDB-lite"/>
    </source>
</evidence>
<feature type="transmembrane region" description="Helical" evidence="2">
    <location>
        <begin position="68"/>
        <end position="91"/>
    </location>
</feature>
<organism evidence="3 4">
    <name type="scientific">Nesterenkonia sedimenti</name>
    <dbReference type="NCBI Taxonomy" id="1463632"/>
    <lineage>
        <taxon>Bacteria</taxon>
        <taxon>Bacillati</taxon>
        <taxon>Actinomycetota</taxon>
        <taxon>Actinomycetes</taxon>
        <taxon>Micrococcales</taxon>
        <taxon>Micrococcaceae</taxon>
        <taxon>Nesterenkonia</taxon>
    </lineage>
</organism>
<dbReference type="RefSeq" id="WP_168888587.1">
    <property type="nucleotide sequence ID" value="NZ_JABAHY010000022.1"/>
</dbReference>
<dbReference type="Proteomes" id="UP000523139">
    <property type="component" value="Unassembled WGS sequence"/>
</dbReference>
<gene>
    <name evidence="3" type="ORF">HGQ17_14070</name>
</gene>
<evidence type="ECO:0000256" key="2">
    <source>
        <dbReference type="SAM" id="Phobius"/>
    </source>
</evidence>
<feature type="region of interest" description="Disordered" evidence="1">
    <location>
        <begin position="1"/>
        <end position="50"/>
    </location>
</feature>
<comment type="caution">
    <text evidence="3">The sequence shown here is derived from an EMBL/GenBank/DDBJ whole genome shotgun (WGS) entry which is preliminary data.</text>
</comment>
<feature type="transmembrane region" description="Helical" evidence="2">
    <location>
        <begin position="143"/>
        <end position="167"/>
    </location>
</feature>
<protein>
    <submittedName>
        <fullName evidence="3">Uncharacterized protein</fullName>
    </submittedName>
</protein>
<evidence type="ECO:0000313" key="3">
    <source>
        <dbReference type="EMBL" id="NLS11102.1"/>
    </source>
</evidence>
<keyword evidence="2" id="KW-0472">Membrane</keyword>